<name>T1CM86_9PORP</name>
<protein>
    <submittedName>
        <fullName evidence="1">Uncharacterized protein</fullName>
    </submittedName>
</protein>
<dbReference type="AlphaFoldDB" id="T1CM86"/>
<proteinExistence type="predicted"/>
<evidence type="ECO:0000313" key="2">
    <source>
        <dbReference type="Proteomes" id="UP000018031"/>
    </source>
</evidence>
<sequence>MSLHCDLDHLINKQQQQDKQGRIPALPMPFISHFFSLSLASILKVA</sequence>
<comment type="caution">
    <text evidence="1">The sequence shown here is derived from an EMBL/GenBank/DDBJ whole genome shotgun (WGS) entry which is preliminary data.</text>
</comment>
<gene>
    <name evidence="1" type="ORF">PORCRE_498</name>
</gene>
<accession>T1CM86</accession>
<reference evidence="1 2" key="2">
    <citation type="journal article" date="2013" name="Genome Announc.">
        <title>Draft Genome Sequences of Porphyromonas crevioricanis JCM 15906T and Porphyromonas cansulci JCM 13913T Isolated from a Canine Oral Cavity.</title>
        <authorList>
            <person name="Sakamoto M."/>
            <person name="Tanaka N."/>
            <person name="Shiwa Y."/>
            <person name="Yoshikawa H."/>
            <person name="Ohkuma M."/>
        </authorList>
    </citation>
    <scope>NUCLEOTIDE SEQUENCE [LARGE SCALE GENOMIC DNA]</scope>
    <source>
        <strain evidence="1 2">JCM 15906</strain>
    </source>
</reference>
<evidence type="ECO:0000313" key="1">
    <source>
        <dbReference type="EMBL" id="GAD04802.1"/>
    </source>
</evidence>
<reference evidence="2" key="1">
    <citation type="journal article" date="2013" name="Genome">
        <title>Draft Genome Sequences of Porphyromonas crevioricanis JCM 15906T and Porphyromonas cansulci JCM 13913T Isolated from a Canine Oral Cavity.</title>
        <authorList>
            <person name="Sakamoto M."/>
            <person name="Tanaka N."/>
            <person name="Shiwa Y."/>
            <person name="Yoshikawa H."/>
            <person name="Ohkuma M."/>
        </authorList>
    </citation>
    <scope>NUCLEOTIDE SEQUENCE [LARGE SCALE GENOMIC DNA]</scope>
    <source>
        <strain evidence="2">JCM 15906</strain>
    </source>
</reference>
<dbReference type="EMBL" id="BAOU01000012">
    <property type="protein sequence ID" value="GAD04802.1"/>
    <property type="molecule type" value="Genomic_DNA"/>
</dbReference>
<organism evidence="1 2">
    <name type="scientific">Porphyromonas crevioricanis JCM 15906</name>
    <dbReference type="NCBI Taxonomy" id="1305617"/>
    <lineage>
        <taxon>Bacteria</taxon>
        <taxon>Pseudomonadati</taxon>
        <taxon>Bacteroidota</taxon>
        <taxon>Bacteroidia</taxon>
        <taxon>Bacteroidales</taxon>
        <taxon>Porphyromonadaceae</taxon>
        <taxon>Porphyromonas</taxon>
    </lineage>
</organism>
<dbReference type="Proteomes" id="UP000018031">
    <property type="component" value="Unassembled WGS sequence"/>
</dbReference>